<protein>
    <submittedName>
        <fullName evidence="1">Uncharacterized protein</fullName>
    </submittedName>
</protein>
<dbReference type="AlphaFoldDB" id="A0A7H0YHC8"/>
<geneLocation type="plasmid" evidence="1 2">
    <name>pPlas1</name>
</geneLocation>
<dbReference type="EMBL" id="CP061173">
    <property type="protein sequence ID" value="QNR70486.1"/>
    <property type="molecule type" value="Genomic_DNA"/>
</dbReference>
<evidence type="ECO:0000313" key="1">
    <source>
        <dbReference type="EMBL" id="QNR70486.1"/>
    </source>
</evidence>
<keyword evidence="1" id="KW-0614">Plasmid</keyword>
<sequence length="69" mass="7976">MSTARRLKIKGTLAALDQIELKGFVFTDDLTVFIEVLGYLKSNEIPYEIIDGEPNWEYAIRRLDRGSER</sequence>
<evidence type="ECO:0000313" key="2">
    <source>
        <dbReference type="Proteomes" id="UP000516384"/>
    </source>
</evidence>
<accession>A0A7H0YHC8</accession>
<proteinExistence type="predicted"/>
<gene>
    <name evidence="1" type="ORF">IAQ67_28670</name>
</gene>
<reference evidence="1 2" key="1">
    <citation type="submission" date="2020-09" db="EMBL/GenBank/DDBJ databases">
        <title>Characterization of Paenibacillus peoriae strain ZF390 with broad-spectrum antimicrobial activity as a potential biocontrol agent.</title>
        <authorList>
            <person name="Li L."/>
            <person name="Zhao Y."/>
            <person name="Li B."/>
            <person name="Xie X."/>
        </authorList>
    </citation>
    <scope>NUCLEOTIDE SEQUENCE [LARGE SCALE GENOMIC DNA]</scope>
    <source>
        <strain evidence="1 2">ZF390</strain>
        <plasmid evidence="1 2">pPlas1</plasmid>
    </source>
</reference>
<dbReference type="Proteomes" id="UP000516384">
    <property type="component" value="Plasmid pPlas1"/>
</dbReference>
<dbReference type="RefSeq" id="WP_190299793.1">
    <property type="nucleotide sequence ID" value="NZ_CP061173.1"/>
</dbReference>
<organism evidence="1 2">
    <name type="scientific">Paenibacillus peoriae</name>
    <dbReference type="NCBI Taxonomy" id="59893"/>
    <lineage>
        <taxon>Bacteria</taxon>
        <taxon>Bacillati</taxon>
        <taxon>Bacillota</taxon>
        <taxon>Bacilli</taxon>
        <taxon>Bacillales</taxon>
        <taxon>Paenibacillaceae</taxon>
        <taxon>Paenibacillus</taxon>
    </lineage>
</organism>
<name>A0A7H0YHC8_9BACL</name>